<organism evidence="2 3">
    <name type="scientific">Candidatus Caccousia avicola</name>
    <dbReference type="NCBI Taxonomy" id="2840721"/>
    <lineage>
        <taxon>Bacteria</taxon>
        <taxon>Bacillati</taxon>
        <taxon>Bacillota</taxon>
        <taxon>Clostridia</taxon>
        <taxon>Eubacteriales</taxon>
        <taxon>Oscillospiraceae</taxon>
        <taxon>Oscillospiraceae incertae sedis</taxon>
        <taxon>Candidatus Caccousia</taxon>
    </lineage>
</organism>
<sequence length="240" mass="27749">MSYSVCLFGDSVAKGVIFDSIRRKYRVIKDCFAASMETQEHLRVTNYSKFGCTITKGRELLERHAAELSSYDFVVFEFGGNDCDFDWHAIAENPDGEHLAKTPIAVFEEEYRKAVRFTRENGGTPVLLSLPPIDAHRYFNWFTQGENAENILRWLGDIDRIYRWHEMYNLAVCRVAMEEHVLLLDISSRFLERSHYEELLCEDGIHPNEKGHELIFASLREAAEKASHRMPQLSPRLALA</sequence>
<dbReference type="GO" id="GO:0004622">
    <property type="term" value="F:phosphatidylcholine lysophospholipase activity"/>
    <property type="evidence" value="ECO:0007669"/>
    <property type="project" value="TreeGrafter"/>
</dbReference>
<dbReference type="CDD" id="cd00229">
    <property type="entry name" value="SGNH_hydrolase"/>
    <property type="match status" value="1"/>
</dbReference>
<evidence type="ECO:0000313" key="2">
    <source>
        <dbReference type="EMBL" id="HIR46768.1"/>
    </source>
</evidence>
<dbReference type="Gene3D" id="3.40.50.1110">
    <property type="entry name" value="SGNH hydrolase"/>
    <property type="match status" value="1"/>
</dbReference>
<name>A0A9D1DEJ9_9FIRM</name>
<evidence type="ECO:0000313" key="3">
    <source>
        <dbReference type="Proteomes" id="UP000824242"/>
    </source>
</evidence>
<proteinExistence type="predicted"/>
<dbReference type="PANTHER" id="PTHR30383:SF5">
    <property type="entry name" value="SGNH HYDROLASE-TYPE ESTERASE DOMAIN-CONTAINING PROTEIN"/>
    <property type="match status" value="1"/>
</dbReference>
<protein>
    <submittedName>
        <fullName evidence="2">SGNH/GDSL hydrolase family protein</fullName>
    </submittedName>
</protein>
<comment type="caution">
    <text evidence="2">The sequence shown here is derived from an EMBL/GenBank/DDBJ whole genome shotgun (WGS) entry which is preliminary data.</text>
</comment>
<dbReference type="EMBL" id="DVGZ01000039">
    <property type="protein sequence ID" value="HIR46768.1"/>
    <property type="molecule type" value="Genomic_DNA"/>
</dbReference>
<dbReference type="AlphaFoldDB" id="A0A9D1DEJ9"/>
<dbReference type="InterPro" id="IPR036514">
    <property type="entry name" value="SGNH_hydro_sf"/>
</dbReference>
<gene>
    <name evidence="2" type="ORF">IAB89_03770</name>
</gene>
<evidence type="ECO:0000259" key="1">
    <source>
        <dbReference type="Pfam" id="PF13472"/>
    </source>
</evidence>
<accession>A0A9D1DEJ9</accession>
<reference evidence="2" key="2">
    <citation type="journal article" date="2021" name="PeerJ">
        <title>Extensive microbial diversity within the chicken gut microbiome revealed by metagenomics and culture.</title>
        <authorList>
            <person name="Gilroy R."/>
            <person name="Ravi A."/>
            <person name="Getino M."/>
            <person name="Pursley I."/>
            <person name="Horton D.L."/>
            <person name="Alikhan N.F."/>
            <person name="Baker D."/>
            <person name="Gharbi K."/>
            <person name="Hall N."/>
            <person name="Watson M."/>
            <person name="Adriaenssens E.M."/>
            <person name="Foster-Nyarko E."/>
            <person name="Jarju S."/>
            <person name="Secka A."/>
            <person name="Antonio M."/>
            <person name="Oren A."/>
            <person name="Chaudhuri R.R."/>
            <person name="La Ragione R."/>
            <person name="Hildebrand F."/>
            <person name="Pallen M.J."/>
        </authorList>
    </citation>
    <scope>NUCLEOTIDE SEQUENCE</scope>
    <source>
        <strain evidence="2">ChiSxjej1B13-7958</strain>
    </source>
</reference>
<feature type="domain" description="SGNH hydrolase-type esterase" evidence="1">
    <location>
        <begin position="7"/>
        <end position="214"/>
    </location>
</feature>
<dbReference type="PANTHER" id="PTHR30383">
    <property type="entry name" value="THIOESTERASE 1/PROTEASE 1/LYSOPHOSPHOLIPASE L1"/>
    <property type="match status" value="1"/>
</dbReference>
<dbReference type="InterPro" id="IPR051532">
    <property type="entry name" value="Ester_Hydrolysis_Enzymes"/>
</dbReference>
<dbReference type="Proteomes" id="UP000824242">
    <property type="component" value="Unassembled WGS sequence"/>
</dbReference>
<dbReference type="InterPro" id="IPR013830">
    <property type="entry name" value="SGNH_hydro"/>
</dbReference>
<dbReference type="Pfam" id="PF13472">
    <property type="entry name" value="Lipase_GDSL_2"/>
    <property type="match status" value="1"/>
</dbReference>
<keyword evidence="2" id="KW-0378">Hydrolase</keyword>
<reference evidence="2" key="1">
    <citation type="submission" date="2020-10" db="EMBL/GenBank/DDBJ databases">
        <authorList>
            <person name="Gilroy R."/>
        </authorList>
    </citation>
    <scope>NUCLEOTIDE SEQUENCE</scope>
    <source>
        <strain evidence="2">ChiSxjej1B13-7958</strain>
    </source>
</reference>
<dbReference type="SUPFAM" id="SSF52266">
    <property type="entry name" value="SGNH hydrolase"/>
    <property type="match status" value="1"/>
</dbReference>